<protein>
    <submittedName>
        <fullName evidence="1">Uncharacterized protein</fullName>
    </submittedName>
</protein>
<organism evidence="1 2">
    <name type="scientific">Populus alba</name>
    <name type="common">White poplar</name>
    <dbReference type="NCBI Taxonomy" id="43335"/>
    <lineage>
        <taxon>Eukaryota</taxon>
        <taxon>Viridiplantae</taxon>
        <taxon>Streptophyta</taxon>
        <taxon>Embryophyta</taxon>
        <taxon>Tracheophyta</taxon>
        <taxon>Spermatophyta</taxon>
        <taxon>Magnoliopsida</taxon>
        <taxon>eudicotyledons</taxon>
        <taxon>Gunneridae</taxon>
        <taxon>Pentapetalae</taxon>
        <taxon>rosids</taxon>
        <taxon>fabids</taxon>
        <taxon>Malpighiales</taxon>
        <taxon>Salicaceae</taxon>
        <taxon>Saliceae</taxon>
        <taxon>Populus</taxon>
    </lineage>
</organism>
<gene>
    <name evidence="1" type="ORF">D5086_000005</name>
</gene>
<proteinExistence type="predicted"/>
<dbReference type="EMBL" id="RCHU02000001">
    <property type="protein sequence ID" value="KAL3608985.1"/>
    <property type="molecule type" value="Genomic_DNA"/>
</dbReference>
<evidence type="ECO:0000313" key="2">
    <source>
        <dbReference type="Proteomes" id="UP000309997"/>
    </source>
</evidence>
<name>A0ACC4CW70_POPAL</name>
<accession>A0ACC4CW70</accession>
<keyword evidence="2" id="KW-1185">Reference proteome</keyword>
<comment type="caution">
    <text evidence="1">The sequence shown here is derived from an EMBL/GenBank/DDBJ whole genome shotgun (WGS) entry which is preliminary data.</text>
</comment>
<reference evidence="1 2" key="1">
    <citation type="journal article" date="2024" name="Plant Biotechnol. J.">
        <title>Genome and CRISPR/Cas9 system of a widespread forest tree (Populus alba) in the world.</title>
        <authorList>
            <person name="Liu Y.J."/>
            <person name="Jiang P.F."/>
            <person name="Han X.M."/>
            <person name="Li X.Y."/>
            <person name="Wang H.M."/>
            <person name="Wang Y.J."/>
            <person name="Wang X.X."/>
            <person name="Zeng Q.Y."/>
        </authorList>
    </citation>
    <scope>NUCLEOTIDE SEQUENCE [LARGE SCALE GENOMIC DNA]</scope>
    <source>
        <strain evidence="2">cv. PAL-ZL1</strain>
    </source>
</reference>
<sequence>MLKPKAHKPQPAAAQNSWADRLPTALDKGKAKVDSGVATVQHAAHLTDPSTSTQVATKSLQVQAITYTKPFTPLPQPITEPVGSKDMVECGSNQDSDILTKENLEMAAAPPRATETGSPPGFVEEQIVQHPLLSKSSGSSYKHSQPPLSTSLRQGPVLEFIPEEPSADKQVNSDASPSHQVKGNASPATNTDDKQLNVDASTSHQDKGNAITSLATNTDEMSSEKSDSSGETDTDSSGETDTDESASDSSDESQLKPSDLGDVNPITPPLSTNNHVRTSPLELPMCITSKQMALPSSSETSSSSQVPPINLPKMTPSRANPPESISIAQSVGCDDTGFTLVTRRKRRRISPR</sequence>
<evidence type="ECO:0000313" key="1">
    <source>
        <dbReference type="EMBL" id="KAL3608985.1"/>
    </source>
</evidence>
<dbReference type="Proteomes" id="UP000309997">
    <property type="component" value="Unassembled WGS sequence"/>
</dbReference>